<reference evidence="5 6" key="1">
    <citation type="submission" date="2016-10" db="EMBL/GenBank/DDBJ databases">
        <authorList>
            <person name="de Groot N.N."/>
        </authorList>
    </citation>
    <scope>NUCLEOTIDE SEQUENCE [LARGE SCALE GENOMIC DNA]</scope>
    <source>
        <strain evidence="5 6">DSM 12130</strain>
    </source>
</reference>
<dbReference type="InterPro" id="IPR007453">
    <property type="entry name" value="DsrC/TusE"/>
</dbReference>
<dbReference type="GO" id="GO:0002143">
    <property type="term" value="P:tRNA wobble position uridine thiolation"/>
    <property type="evidence" value="ECO:0007669"/>
    <property type="project" value="TreeGrafter"/>
</dbReference>
<accession>A0A1H0L3D9</accession>
<dbReference type="STRING" id="91360.SAMN05660330_00646"/>
<dbReference type="InterPro" id="IPR042072">
    <property type="entry name" value="DsrC-like_C"/>
</dbReference>
<dbReference type="NCBIfam" id="TIGR03342">
    <property type="entry name" value="dsrC_tusE_dsvC"/>
    <property type="match status" value="1"/>
</dbReference>
<dbReference type="OrthoDB" id="5431855at2"/>
<feature type="active site" description="Cysteine persulfide intermediate" evidence="4">
    <location>
        <position position="113"/>
    </location>
</feature>
<proteinExistence type="inferred from homology"/>
<evidence type="ECO:0000256" key="1">
    <source>
        <dbReference type="ARBA" id="ARBA00004496"/>
    </source>
</evidence>
<evidence type="ECO:0000313" key="5">
    <source>
        <dbReference type="EMBL" id="SDO62491.1"/>
    </source>
</evidence>
<sequence>MTTISHYLHINGKKYLISENYQLLDLNAWDHKVRDYIAQKLDLALTNDHKRVIELIRKSYTERKRHPYVRVVTADMAKDMGPEKGTMKYFYNLFPRGIHQAFQIAGLPMQGFCF</sequence>
<dbReference type="GO" id="GO:0097163">
    <property type="term" value="F:sulfur carrier activity"/>
    <property type="evidence" value="ECO:0007669"/>
    <property type="project" value="TreeGrafter"/>
</dbReference>
<dbReference type="GO" id="GO:0005737">
    <property type="term" value="C:cytoplasm"/>
    <property type="evidence" value="ECO:0007669"/>
    <property type="project" value="UniProtKB-SubCell"/>
</dbReference>
<gene>
    <name evidence="5" type="ORF">SAMN05660330_00646</name>
</gene>
<comment type="similarity">
    <text evidence="2">Belongs to the DsrC/TusE family.</text>
</comment>
<dbReference type="InterPro" id="IPR025526">
    <property type="entry name" value="DsrC-like_dom_sf"/>
</dbReference>
<dbReference type="Proteomes" id="UP000199073">
    <property type="component" value="Unassembled WGS sequence"/>
</dbReference>
<evidence type="ECO:0000256" key="3">
    <source>
        <dbReference type="ARBA" id="ARBA00022490"/>
    </source>
</evidence>
<protein>
    <submittedName>
        <fullName evidence="5">tRNA 2-thiouridine synthesizing protein E</fullName>
    </submittedName>
</protein>
<dbReference type="SUPFAM" id="SSF69721">
    <property type="entry name" value="DsrC, the gamma subunit of dissimilatory sulfite reductase"/>
    <property type="match status" value="1"/>
</dbReference>
<dbReference type="EMBL" id="FNJI01000004">
    <property type="protein sequence ID" value="SDO62491.1"/>
    <property type="molecule type" value="Genomic_DNA"/>
</dbReference>
<dbReference type="PIRSF" id="PIRSF006223">
    <property type="entry name" value="DsrC_TusE"/>
    <property type="match status" value="1"/>
</dbReference>
<dbReference type="PANTHER" id="PTHR37010">
    <property type="entry name" value="SULFURTRANSFERASE TUSE"/>
    <property type="match status" value="1"/>
</dbReference>
<keyword evidence="3" id="KW-0963">Cytoplasm</keyword>
<dbReference type="RefSeq" id="WP_092219737.1">
    <property type="nucleotide sequence ID" value="NZ_FNJI01000004.1"/>
</dbReference>
<comment type="subcellular location">
    <subcellularLocation>
        <location evidence="1">Cytoplasm</location>
    </subcellularLocation>
</comment>
<dbReference type="Pfam" id="PF04358">
    <property type="entry name" value="DsrC"/>
    <property type="match status" value="1"/>
</dbReference>
<dbReference type="AlphaFoldDB" id="A0A1H0L3D9"/>
<dbReference type="Gene3D" id="1.10.10.370">
    <property type="entry name" value="DsrC-like protein, C-terminal domain"/>
    <property type="match status" value="1"/>
</dbReference>
<evidence type="ECO:0000313" key="6">
    <source>
        <dbReference type="Proteomes" id="UP000199073"/>
    </source>
</evidence>
<evidence type="ECO:0000256" key="2">
    <source>
        <dbReference type="ARBA" id="ARBA00005718"/>
    </source>
</evidence>
<keyword evidence="6" id="KW-1185">Reference proteome</keyword>
<name>A0A1H0L3D9_9BACT</name>
<evidence type="ECO:0000256" key="4">
    <source>
        <dbReference type="PIRSR" id="PIRSR006223-50"/>
    </source>
</evidence>
<organism evidence="5 6">
    <name type="scientific">Desulforhopalus singaporensis</name>
    <dbReference type="NCBI Taxonomy" id="91360"/>
    <lineage>
        <taxon>Bacteria</taxon>
        <taxon>Pseudomonadati</taxon>
        <taxon>Thermodesulfobacteriota</taxon>
        <taxon>Desulfobulbia</taxon>
        <taxon>Desulfobulbales</taxon>
        <taxon>Desulfocapsaceae</taxon>
        <taxon>Desulforhopalus</taxon>
    </lineage>
</organism>
<dbReference type="PANTHER" id="PTHR37010:SF1">
    <property type="entry name" value="SULFURTRANSFERASE TUSE"/>
    <property type="match status" value="1"/>
</dbReference>